<evidence type="ECO:0000313" key="2">
    <source>
        <dbReference type="Proteomes" id="UP000747399"/>
    </source>
</evidence>
<protein>
    <submittedName>
        <fullName evidence="1">Uncharacterized protein</fullName>
    </submittedName>
</protein>
<keyword evidence="2" id="KW-1185">Reference proteome</keyword>
<dbReference type="AlphaFoldDB" id="A0A8J4BWN7"/>
<dbReference type="EMBL" id="BNCO01000126">
    <property type="protein sequence ID" value="GIL68703.1"/>
    <property type="molecule type" value="Genomic_DNA"/>
</dbReference>
<proteinExistence type="predicted"/>
<comment type="caution">
    <text evidence="1">The sequence shown here is derived from an EMBL/GenBank/DDBJ whole genome shotgun (WGS) entry which is preliminary data.</text>
</comment>
<evidence type="ECO:0000313" key="1">
    <source>
        <dbReference type="EMBL" id="GIL68703.1"/>
    </source>
</evidence>
<feature type="non-terminal residue" evidence="1">
    <location>
        <position position="1"/>
    </location>
</feature>
<dbReference type="Proteomes" id="UP000747399">
    <property type="component" value="Unassembled WGS sequence"/>
</dbReference>
<accession>A0A8J4BWN7</accession>
<sequence length="115" mass="12299">EQVVVGEAARLGHIAAVRVGEQVVHLPLGQGLSAEELLEGEEGETTTRMAVRTTCPTRIGTSDGYRIRIPPSNGGLFSTTNALPNLHHSFVSLSLRFHFADFPTPPALTSRVPNA</sequence>
<reference evidence="1" key="1">
    <citation type="journal article" date="2021" name="Proc. Natl. Acad. Sci. U.S.A.">
        <title>Three genomes in the algal genus Volvox reveal the fate of a haploid sex-determining region after a transition to homothallism.</title>
        <authorList>
            <person name="Yamamoto K."/>
            <person name="Hamaji T."/>
            <person name="Kawai-Toyooka H."/>
            <person name="Matsuzaki R."/>
            <person name="Takahashi F."/>
            <person name="Nishimura Y."/>
            <person name="Kawachi M."/>
            <person name="Noguchi H."/>
            <person name="Minakuchi Y."/>
            <person name="Umen J.G."/>
            <person name="Toyoda A."/>
            <person name="Nozaki H."/>
        </authorList>
    </citation>
    <scope>NUCLEOTIDE SEQUENCE</scope>
    <source>
        <strain evidence="1">NIES-3780</strain>
    </source>
</reference>
<organism evidence="1 2">
    <name type="scientific">Volvox africanus</name>
    <dbReference type="NCBI Taxonomy" id="51714"/>
    <lineage>
        <taxon>Eukaryota</taxon>
        <taxon>Viridiplantae</taxon>
        <taxon>Chlorophyta</taxon>
        <taxon>core chlorophytes</taxon>
        <taxon>Chlorophyceae</taxon>
        <taxon>CS clade</taxon>
        <taxon>Chlamydomonadales</taxon>
        <taxon>Volvocaceae</taxon>
        <taxon>Volvox</taxon>
    </lineage>
</organism>
<name>A0A8J4BWN7_9CHLO</name>
<gene>
    <name evidence="1" type="ORF">Vafri_21948</name>
</gene>